<evidence type="ECO:0000256" key="3">
    <source>
        <dbReference type="ARBA" id="ARBA00022723"/>
    </source>
</evidence>
<dbReference type="Proteomes" id="UP000007485">
    <property type="component" value="Chromosome"/>
</dbReference>
<dbReference type="SUPFAM" id="SSF140490">
    <property type="entry name" value="Nqo1C-terminal domain-like"/>
    <property type="match status" value="1"/>
</dbReference>
<keyword evidence="5" id="KW-0411">Iron-sulfur</keyword>
<evidence type="ECO:0000256" key="1">
    <source>
        <dbReference type="ARBA" id="ARBA00007523"/>
    </source>
</evidence>
<dbReference type="GeneID" id="10288468"/>
<dbReference type="SUPFAM" id="SSF52833">
    <property type="entry name" value="Thioredoxin-like"/>
    <property type="match status" value="1"/>
</dbReference>
<dbReference type="InterPro" id="IPR036249">
    <property type="entry name" value="Thioredoxin-like_sf"/>
</dbReference>
<dbReference type="GO" id="GO:0046872">
    <property type="term" value="F:metal ion binding"/>
    <property type="evidence" value="ECO:0007669"/>
    <property type="project" value="UniProtKB-KW"/>
</dbReference>
<dbReference type="InterPro" id="IPR037207">
    <property type="entry name" value="Nuop51_4Fe4S-bd_sf"/>
</dbReference>
<feature type="domain" description="NADH-ubiquinone oxidoreductase 51kDa subunit iron-sulphur binding" evidence="6">
    <location>
        <begin position="419"/>
        <end position="464"/>
    </location>
</feature>
<dbReference type="GO" id="GO:0010181">
    <property type="term" value="F:FMN binding"/>
    <property type="evidence" value="ECO:0007669"/>
    <property type="project" value="InterPro"/>
</dbReference>
<keyword evidence="2" id="KW-0004">4Fe-4S</keyword>
<dbReference type="HOGENOM" id="CLU_014881_3_1_2"/>
<dbReference type="OrthoDB" id="297477at2157"/>
<dbReference type="AlphaFoldDB" id="F0QWH8"/>
<dbReference type="KEGG" id="vmo:VMUT_0816"/>
<dbReference type="GO" id="GO:0008137">
    <property type="term" value="F:NADH dehydrogenase (ubiquinone) activity"/>
    <property type="evidence" value="ECO:0007669"/>
    <property type="project" value="InterPro"/>
</dbReference>
<evidence type="ECO:0000313" key="8">
    <source>
        <dbReference type="Proteomes" id="UP000007485"/>
    </source>
</evidence>
<dbReference type="Pfam" id="PF01257">
    <property type="entry name" value="2Fe-2S_thioredx"/>
    <property type="match status" value="1"/>
</dbReference>
<dbReference type="RefSeq" id="WP_013604188.1">
    <property type="nucleotide sequence ID" value="NC_015151.1"/>
</dbReference>
<proteinExistence type="inferred from homology"/>
<dbReference type="Gene3D" id="1.20.1440.230">
    <property type="entry name" value="NADH-ubiquinone oxidoreductase 51kDa subunit, iron-sulphur binding domain"/>
    <property type="match status" value="1"/>
</dbReference>
<keyword evidence="4" id="KW-0408">Iron</keyword>
<dbReference type="SUPFAM" id="SSF142019">
    <property type="entry name" value="Nqo1 FMN-binding domain-like"/>
    <property type="match status" value="1"/>
</dbReference>
<dbReference type="STRING" id="985053.VMUT_0816"/>
<dbReference type="Pfam" id="PF01512">
    <property type="entry name" value="Complex1_51K"/>
    <property type="match status" value="1"/>
</dbReference>
<dbReference type="InterPro" id="IPR011538">
    <property type="entry name" value="Nuo51_FMN-bd"/>
</dbReference>
<dbReference type="InterPro" id="IPR037225">
    <property type="entry name" value="Nuo51_FMN-bd_sf"/>
</dbReference>
<organism evidence="7 8">
    <name type="scientific">Vulcanisaeta moutnovskia (strain 768-28)</name>
    <dbReference type="NCBI Taxonomy" id="985053"/>
    <lineage>
        <taxon>Archaea</taxon>
        <taxon>Thermoproteota</taxon>
        <taxon>Thermoprotei</taxon>
        <taxon>Thermoproteales</taxon>
        <taxon>Thermoproteaceae</taxon>
        <taxon>Vulcanisaeta</taxon>
    </lineage>
</organism>
<dbReference type="FunFam" id="1.20.1440.230:FF:000001">
    <property type="entry name" value="Mitochondrial NADH dehydrogenase flavoprotein 1"/>
    <property type="match status" value="1"/>
</dbReference>
<evidence type="ECO:0000256" key="2">
    <source>
        <dbReference type="ARBA" id="ARBA00022485"/>
    </source>
</evidence>
<dbReference type="PANTHER" id="PTHR43578:SF3">
    <property type="entry name" value="NADH-QUINONE OXIDOREDUCTASE SUBUNIT F"/>
    <property type="match status" value="1"/>
</dbReference>
<dbReference type="Gene3D" id="3.40.30.10">
    <property type="entry name" value="Glutaredoxin"/>
    <property type="match status" value="1"/>
</dbReference>
<dbReference type="PANTHER" id="PTHR43578">
    <property type="entry name" value="NADH-QUINONE OXIDOREDUCTASE SUBUNIT F"/>
    <property type="match status" value="1"/>
</dbReference>
<evidence type="ECO:0000256" key="5">
    <source>
        <dbReference type="ARBA" id="ARBA00023014"/>
    </source>
</evidence>
<gene>
    <name evidence="7" type="ordered locus">VMUT_0816</name>
</gene>
<evidence type="ECO:0000256" key="4">
    <source>
        <dbReference type="ARBA" id="ARBA00023004"/>
    </source>
</evidence>
<dbReference type="Gene3D" id="3.10.20.600">
    <property type="match status" value="1"/>
</dbReference>
<dbReference type="SUPFAM" id="SSF142984">
    <property type="entry name" value="Nqo1 middle domain-like"/>
    <property type="match status" value="1"/>
</dbReference>
<dbReference type="Pfam" id="PF10589">
    <property type="entry name" value="NADH_4Fe-4S"/>
    <property type="match status" value="1"/>
</dbReference>
<dbReference type="InterPro" id="IPR042128">
    <property type="entry name" value="NuoE_dom"/>
</dbReference>
<evidence type="ECO:0000259" key="6">
    <source>
        <dbReference type="SMART" id="SM00928"/>
    </source>
</evidence>
<reference evidence="7 8" key="1">
    <citation type="journal article" date="2011" name="J. Bacteriol.">
        <title>Complete genome sequence of 'Vulcanisaeta moutnovskia' strain 768-28, a novel member of the hyperthermophilic crenarchaeal genus vulcanisaeta.</title>
        <authorList>
            <person name="Gumerov V.M."/>
            <person name="Mardanov A.V."/>
            <person name="Beletsky A.V."/>
            <person name="Prokofeva M.I."/>
            <person name="Bonch-Osmolovskaya E.A."/>
            <person name="Ravin N.V."/>
            <person name="Skryabin K.G."/>
        </authorList>
    </citation>
    <scope>NUCLEOTIDE SEQUENCE [LARGE SCALE GENOMIC DNA]</scope>
    <source>
        <strain evidence="7 8">768-28</strain>
    </source>
</reference>
<dbReference type="eggNOG" id="arCOG04537">
    <property type="taxonomic scope" value="Archaea"/>
</dbReference>
<dbReference type="CDD" id="cd03064">
    <property type="entry name" value="TRX_Fd_NuoE"/>
    <property type="match status" value="1"/>
</dbReference>
<comment type="similarity">
    <text evidence="1">Belongs to the complex I 51 kDa subunit family.</text>
</comment>
<dbReference type="InterPro" id="IPR019575">
    <property type="entry name" value="Nuop51_4Fe4S-bd"/>
</dbReference>
<keyword evidence="3" id="KW-0479">Metal-binding</keyword>
<accession>F0QWH8</accession>
<dbReference type="PROSITE" id="PS00645">
    <property type="entry name" value="COMPLEX1_51K_2"/>
    <property type="match status" value="1"/>
</dbReference>
<name>F0QWH8_VULM7</name>
<dbReference type="eggNOG" id="arCOG04890">
    <property type="taxonomic scope" value="Archaea"/>
</dbReference>
<keyword evidence="8" id="KW-1185">Reference proteome</keyword>
<dbReference type="Gene3D" id="3.40.50.11540">
    <property type="entry name" value="NADH-ubiquinone oxidoreductase 51kDa subunit"/>
    <property type="match status" value="1"/>
</dbReference>
<dbReference type="SMART" id="SM00928">
    <property type="entry name" value="NADH_4Fe-4S"/>
    <property type="match status" value="1"/>
</dbReference>
<sequence length="516" mass="57671">MDYRARLRETSKEIIERRITSDDELRKIAEKHNLPLSTVKMLSTFYFHDYSEVQVCMGLPCILKGAREVTRELERRGIKYSVTYCLGYCDKGPAVRMGDRYYTFVNGDFKEVGESRSDYVQSQYEPLDKYIARSGYRYFEKFLNEGNKFLILELLVKVGLLGGGALTRLKALASNADRPKYLIVNGHEGEPGGFKDRLIMERNTHQLLEGALLLSLALNVDEVIIAVNERFRNAKAVIERALDELRTFLTNRDLLSKLPPITVSLIGSPYIVGEETALINSIEGGRGEPRLRPPDPTEAGLFGKPTAVINVEVAAAIPILLSNYYEGKEITIEKYFCVTGDVDRPGLYREKLTIGLNELLVKAGAKEENVKAVFVGGVSSGLVHSSRIKVRLTPEEARKLGVFLGPGVIIALSNSRCIVDVMLEVERFFAHESCGRCEPCRLGTRELVNILERISNGKANEEDLKWAESVAKTMMDTSLCGLGMSAGKVLLDALSQFRDEFEEHVKGVCRAGVHFR</sequence>
<dbReference type="EMBL" id="CP002529">
    <property type="protein sequence ID" value="ADY01026.1"/>
    <property type="molecule type" value="Genomic_DNA"/>
</dbReference>
<dbReference type="InterPro" id="IPR001949">
    <property type="entry name" value="NADH-UbQ_OxRdtase_51kDa_CS"/>
</dbReference>
<protein>
    <submittedName>
        <fullName evidence="7">NADH-quinone oxidoreductase, subunits E and F</fullName>
    </submittedName>
</protein>
<evidence type="ECO:0000313" key="7">
    <source>
        <dbReference type="EMBL" id="ADY01026.1"/>
    </source>
</evidence>
<dbReference type="GO" id="GO:0051539">
    <property type="term" value="F:4 iron, 4 sulfur cluster binding"/>
    <property type="evidence" value="ECO:0007669"/>
    <property type="project" value="UniProtKB-KW"/>
</dbReference>